<dbReference type="EMBL" id="LT608270">
    <property type="protein sequence ID" value="SCO59120.1"/>
    <property type="molecule type" value="Genomic_DNA"/>
</dbReference>
<evidence type="ECO:0000256" key="2">
    <source>
        <dbReference type="SAM" id="Phobius"/>
    </source>
</evidence>
<dbReference type="EMBL" id="LT160026">
    <property type="protein sequence ID" value="CXI18351.1"/>
    <property type="molecule type" value="Genomic_DNA"/>
</dbReference>
<dbReference type="EMBL" id="LT608254">
    <property type="protein sequence ID" value="SCO59828.1"/>
    <property type="molecule type" value="Genomic_DNA"/>
</dbReference>
<dbReference type="EMBL" id="LT614632">
    <property type="protein sequence ID" value="SCN23511.1"/>
    <property type="molecule type" value="Genomic_DNA"/>
</dbReference>
<keyword evidence="2" id="KW-0472">Membrane</keyword>
<feature type="region of interest" description="Disordered" evidence="1">
    <location>
        <begin position="601"/>
        <end position="628"/>
    </location>
</feature>
<dbReference type="Proteomes" id="UP000220214">
    <property type="component" value="Chromosome 6"/>
</dbReference>
<evidence type="ECO:0000313" key="5">
    <source>
        <dbReference type="EMBL" id="SCM19771.1"/>
    </source>
</evidence>
<sequence length="654" mass="76977">MFGFGKHGNGKLSEMSILENEMEEINANMNMNNHNDELSKDNKKKLNKTDENKINILNKNENVEYYTNEYECKGKGKRENEIKKHSLNCKYCNNHVFPLIRSYTPIFVYILVILLFLFISFFTIFLLPILYLTFKKKKYICPICNRNLVSSESSIKITKENKIITFQFQKFAIIVSEKYLALFLSLIFLIFFFYILRISTNINFDTLVKGPNISVTWIDYLEDCGNKSQFRNSFNSAYNFKNKYYGNTIKWEGNVIQIRKGFFSNNVLYIKMNPSEYKTDKPDIMALFNDSLITQVQHLQKNDLISFECTFIQISRNKDPHTCFLWNIVLLKKYKNEKFNVMNFVKHMSIFDIINNNTNLNPFFIHSKGNIPESEIIHPIDKYDLYDTDSNISDYPSDSIKVINLSSTIPEVSGVMVNNEYIVNVDTDDIDAISNITELNYINPNQTNLKQVMYKQVLNDMQLNDRYKMGILYDELHDDNEDMDRVITMDNKLKLALKGMIKKYEHREVLNLIDEKYNTKHNLKELDSSYMDVDLLNTIYDNDDNMSYFNEEENEFDSDIYESLLDEPSSDSFNFLLLNKPKKYNIDDINFDRNINISNYNDNKDETDNIDDDNVYENKNSDTSENSTLYDRIVEKEQASISEQNQNSNEEKSN</sequence>
<organism evidence="4 9">
    <name type="scientific">Plasmodium berghei</name>
    <dbReference type="NCBI Taxonomy" id="5821"/>
    <lineage>
        <taxon>Eukaryota</taxon>
        <taxon>Sar</taxon>
        <taxon>Alveolata</taxon>
        <taxon>Apicomplexa</taxon>
        <taxon>Aconoidasida</taxon>
        <taxon>Haemosporida</taxon>
        <taxon>Plasmodiidae</taxon>
        <taxon>Plasmodium</taxon>
        <taxon>Plasmodium (Vinckeia)</taxon>
    </lineage>
</organism>
<accession>A0A0Y9VB35</accession>
<dbReference type="Pfam" id="PF10601">
    <property type="entry name" value="zf-LITAF-like"/>
    <property type="match status" value="1"/>
</dbReference>
<dbReference type="EMBL" id="LT608142">
    <property type="protein sequence ID" value="SCM19771.1"/>
    <property type="molecule type" value="Genomic_DNA"/>
</dbReference>
<evidence type="ECO:0000313" key="4">
    <source>
        <dbReference type="EMBL" id="CXI18351.1"/>
    </source>
</evidence>
<dbReference type="SMART" id="SM00714">
    <property type="entry name" value="LITAF"/>
    <property type="match status" value="1"/>
</dbReference>
<evidence type="ECO:0000313" key="13">
    <source>
        <dbReference type="Proteomes" id="UP000516480"/>
    </source>
</evidence>
<dbReference type="Proteomes" id="UP000219974">
    <property type="component" value="Chromosome 6"/>
</dbReference>
<dbReference type="OrthoDB" id="385162at2759"/>
<gene>
    <name evidence="4" type="ORF">PBK173_000108100</name>
    <name evidence="6" type="ORF">PBNK65E_000103900</name>
    <name evidence="5" type="ORF">PBNK65NY_000103100</name>
    <name evidence="8" type="ORF">PBSP11A_000103300</name>
    <name evidence="7" type="ORF">PBSP11RLL_000103400</name>
</gene>
<evidence type="ECO:0000313" key="6">
    <source>
        <dbReference type="EMBL" id="SCN23511.1"/>
    </source>
</evidence>
<dbReference type="OMA" id="ISFECTF"/>
<proteinExistence type="predicted"/>
<dbReference type="VEuPathDB" id="PlasmoDB:PBANKA_0613300"/>
<dbReference type="AlphaFoldDB" id="A0A0Y9VB35"/>
<feature type="domain" description="LITAF" evidence="3">
    <location>
        <begin position="84"/>
        <end position="153"/>
    </location>
</feature>
<evidence type="ECO:0000313" key="12">
    <source>
        <dbReference type="Proteomes" id="UP000220214"/>
    </source>
</evidence>
<name>A0A0Y9VB35_PLABE</name>
<evidence type="ECO:0000313" key="7">
    <source>
        <dbReference type="EMBL" id="SCO59120.1"/>
    </source>
</evidence>
<dbReference type="InterPro" id="IPR006629">
    <property type="entry name" value="LITAF"/>
</dbReference>
<evidence type="ECO:0000313" key="10">
    <source>
        <dbReference type="Proteomes" id="UP000219860"/>
    </source>
</evidence>
<evidence type="ECO:0000259" key="3">
    <source>
        <dbReference type="SMART" id="SM00714"/>
    </source>
</evidence>
<dbReference type="Proteomes" id="UP000516480">
    <property type="component" value="Chromosome 6"/>
</dbReference>
<dbReference type="Proteomes" id="UP000219860">
    <property type="component" value="Chromosome 6"/>
</dbReference>
<evidence type="ECO:0000313" key="9">
    <source>
        <dbReference type="Proteomes" id="UP000069549"/>
    </source>
</evidence>
<reference evidence="4 9" key="1">
    <citation type="submission" date="2016-02" db="EMBL/GenBank/DDBJ databases">
        <authorList>
            <consortium name="Pathogen Informatics"/>
        </authorList>
    </citation>
    <scope>NUCLEOTIDE SEQUENCE [LARGE SCALE GENOMIC DNA]</scope>
    <source>
        <strain evidence="4 9">K173</strain>
        <strain evidence="5 13">NK65 ny</strain>
        <strain evidence="6 12">NK65e</strain>
        <strain evidence="8 10">SP11 Antwerpcl1</strain>
        <strain evidence="7 11">SP11 RLL</strain>
    </source>
</reference>
<keyword evidence="2" id="KW-1133">Transmembrane helix</keyword>
<dbReference type="Proteomes" id="UP000069549">
    <property type="component" value="Chromosome 6"/>
</dbReference>
<evidence type="ECO:0000313" key="11">
    <source>
        <dbReference type="Proteomes" id="UP000219974"/>
    </source>
</evidence>
<feature type="transmembrane region" description="Helical" evidence="2">
    <location>
        <begin position="179"/>
        <end position="196"/>
    </location>
</feature>
<evidence type="ECO:0000313" key="8">
    <source>
        <dbReference type="EMBL" id="SCO59828.1"/>
    </source>
</evidence>
<keyword evidence="2" id="KW-0812">Transmembrane</keyword>
<feature type="transmembrane region" description="Helical" evidence="2">
    <location>
        <begin position="106"/>
        <end position="132"/>
    </location>
</feature>
<evidence type="ECO:0000256" key="1">
    <source>
        <dbReference type="SAM" id="MobiDB-lite"/>
    </source>
</evidence>
<feature type="compositionally biased region" description="Polar residues" evidence="1">
    <location>
        <begin position="617"/>
        <end position="628"/>
    </location>
</feature>
<protein>
    <recommendedName>
        <fullName evidence="3">LITAF domain-containing protein</fullName>
    </recommendedName>
</protein>